<sequence>MSAHTPVPPPSYCDDLVEADVLPLEAGLSQTLRCNIGHDFNLLIWVAQQPRSGDTTIKRTSPGRGTPPLRHTCSSSPGSHSACPSSTAPPA</sequence>
<organism evidence="2 3">
    <name type="scientific">Streptomyces venezuelae</name>
    <dbReference type="NCBI Taxonomy" id="54571"/>
    <lineage>
        <taxon>Bacteria</taxon>
        <taxon>Bacillati</taxon>
        <taxon>Actinomycetota</taxon>
        <taxon>Actinomycetes</taxon>
        <taxon>Kitasatosporales</taxon>
        <taxon>Streptomycetaceae</taxon>
        <taxon>Streptomyces</taxon>
    </lineage>
</organism>
<proteinExistence type="predicted"/>
<dbReference type="Proteomes" id="UP000323046">
    <property type="component" value="Chromosome"/>
</dbReference>
<dbReference type="RefSeq" id="WP_150175197.1">
    <property type="nucleotide sequence ID" value="NZ_CP029193.1"/>
</dbReference>
<name>A0A5P2BKK1_STRVZ</name>
<gene>
    <name evidence="2" type="ORF">DEJ47_35400</name>
</gene>
<keyword evidence="3" id="KW-1185">Reference proteome</keyword>
<evidence type="ECO:0000313" key="2">
    <source>
        <dbReference type="EMBL" id="QES31005.1"/>
    </source>
</evidence>
<evidence type="ECO:0000256" key="1">
    <source>
        <dbReference type="SAM" id="MobiDB-lite"/>
    </source>
</evidence>
<protein>
    <submittedName>
        <fullName evidence="2">Uncharacterized protein</fullName>
    </submittedName>
</protein>
<accession>A0A5P2BKK1</accession>
<evidence type="ECO:0000313" key="3">
    <source>
        <dbReference type="Proteomes" id="UP000323046"/>
    </source>
</evidence>
<reference evidence="2 3" key="1">
    <citation type="submission" date="2018-05" db="EMBL/GenBank/DDBJ databases">
        <title>Streptomyces venezuelae.</title>
        <authorList>
            <person name="Kim W."/>
            <person name="Lee N."/>
            <person name="Cho B.-K."/>
        </authorList>
    </citation>
    <scope>NUCLEOTIDE SEQUENCE [LARGE SCALE GENOMIC DNA]</scope>
    <source>
        <strain evidence="2 3">ATCC 14583</strain>
    </source>
</reference>
<feature type="compositionally biased region" description="Low complexity" evidence="1">
    <location>
        <begin position="71"/>
        <end position="91"/>
    </location>
</feature>
<feature type="region of interest" description="Disordered" evidence="1">
    <location>
        <begin position="51"/>
        <end position="91"/>
    </location>
</feature>
<dbReference type="EMBL" id="CP029193">
    <property type="protein sequence ID" value="QES31005.1"/>
    <property type="molecule type" value="Genomic_DNA"/>
</dbReference>
<dbReference type="OrthoDB" id="4277998at2"/>
<dbReference type="AlphaFoldDB" id="A0A5P2BKK1"/>